<keyword evidence="5" id="KW-1185">Reference proteome</keyword>
<dbReference type="PANTHER" id="PTHR45138">
    <property type="entry name" value="REGULATORY COMPONENTS OF SENSORY TRANSDUCTION SYSTEM"/>
    <property type="match status" value="1"/>
</dbReference>
<dbReference type="RefSeq" id="WP_214175732.1">
    <property type="nucleotide sequence ID" value="NZ_JAHCVK010000005.1"/>
</dbReference>
<evidence type="ECO:0000256" key="2">
    <source>
        <dbReference type="ARBA" id="ARBA00034247"/>
    </source>
</evidence>
<dbReference type="Pfam" id="PF10114">
    <property type="entry name" value="PocR"/>
    <property type="match status" value="1"/>
</dbReference>
<comment type="catalytic activity">
    <reaction evidence="2">
        <text>2 GTP = 3',3'-c-di-GMP + 2 diphosphate</text>
        <dbReference type="Rhea" id="RHEA:24898"/>
        <dbReference type="ChEBI" id="CHEBI:33019"/>
        <dbReference type="ChEBI" id="CHEBI:37565"/>
        <dbReference type="ChEBI" id="CHEBI:58805"/>
        <dbReference type="EC" id="2.7.7.65"/>
    </reaction>
</comment>
<dbReference type="SUPFAM" id="SSF55781">
    <property type="entry name" value="GAF domain-like"/>
    <property type="match status" value="1"/>
</dbReference>
<dbReference type="NCBIfam" id="TIGR00254">
    <property type="entry name" value="GGDEF"/>
    <property type="match status" value="1"/>
</dbReference>
<proteinExistence type="predicted"/>
<evidence type="ECO:0000313" key="4">
    <source>
        <dbReference type="EMBL" id="MBT0653726.1"/>
    </source>
</evidence>
<sequence>MTDPKPTFKPEELLGNLRGHSFLSSYQLDVFCFKNGNGSPPETGWKLCNSLLPADLCTRICQPAVEQALKSVVTSNQPAVFHCPLGLLNFAVPLNSCAAPLCCVIGGGVRERSLDLFKLETIARTEDINPMAILDQLQKLPAVNEIELLRVAQKVHSLIPSFQKEEHHAVYVEKTTEQLNAIVQVSADIDAAATADAVVALLSETLGILFDVPTIAVALPEEGDRSFSLQRTWGDIPLDQTSISADKLRRLIPGFATDVIVLQGEDAEELIPAGMADVLTCIPLISASELFGLVLVFDRELPTRDLLLTQIITGRVAGKLRQLQQQAEYGKETSLSDKLMSIISSLALTEGQAELIRQVLDMGADLVNATSGSLMRVDDRGENLHIEAAIGMNLNLARSLNLKVGKGIAGRVALNGTPLLVNDIEKANLGQGVNRPRFKTKSFISLPLKFKEQILGVLNLADKKDQGLFTEADLELLTTFVEHAAAMIVRTHSLERAAVLEKLSLTDPLTELYNRRFLEKRMEEELNRSARQGLSLTVMLIDLDHFKLYNDYNGHIAGDKALKKTAKILRSSVRDMDMVTRFGGEEFCIILPGTVKREAIFVAERVRRGIECEPFAGEEELPLGRLTASIGLSAFPEDGDTATALIHAADVALYQAKADGRNRITFSAPPQEKDVAQVQEATKSA</sequence>
<dbReference type="EC" id="2.7.7.65" evidence="1"/>
<dbReference type="CDD" id="cd01949">
    <property type="entry name" value="GGDEF"/>
    <property type="match status" value="1"/>
</dbReference>
<gene>
    <name evidence="4" type="ORF">KI810_11715</name>
</gene>
<reference evidence="4 5" key="1">
    <citation type="submission" date="2021-05" db="EMBL/GenBank/DDBJ databases">
        <title>The draft genome of Geobacter luticola JCM 17780.</title>
        <authorList>
            <person name="Xu Z."/>
            <person name="Masuda Y."/>
            <person name="Itoh H."/>
            <person name="Senoo K."/>
        </authorList>
    </citation>
    <scope>NUCLEOTIDE SEQUENCE [LARGE SCALE GENOMIC DNA]</scope>
    <source>
        <strain evidence="4 5">JCM 17780</strain>
    </source>
</reference>
<dbReference type="SUPFAM" id="SSF55073">
    <property type="entry name" value="Nucleotide cyclase"/>
    <property type="match status" value="1"/>
</dbReference>
<dbReference type="InterPro" id="IPR003018">
    <property type="entry name" value="GAF"/>
</dbReference>
<evidence type="ECO:0000313" key="5">
    <source>
        <dbReference type="Proteomes" id="UP000756860"/>
    </source>
</evidence>
<dbReference type="Pfam" id="PF13185">
    <property type="entry name" value="GAF_2"/>
    <property type="match status" value="1"/>
</dbReference>
<name>A0ABS5SED2_9BACT</name>
<dbReference type="Gene3D" id="3.30.70.270">
    <property type="match status" value="1"/>
</dbReference>
<dbReference type="InterPro" id="IPR029016">
    <property type="entry name" value="GAF-like_dom_sf"/>
</dbReference>
<dbReference type="InterPro" id="IPR018771">
    <property type="entry name" value="PocR_dom"/>
</dbReference>
<dbReference type="InterPro" id="IPR050469">
    <property type="entry name" value="Diguanylate_Cyclase"/>
</dbReference>
<dbReference type="Gene3D" id="3.30.450.40">
    <property type="match status" value="1"/>
</dbReference>
<dbReference type="InterPro" id="IPR000160">
    <property type="entry name" value="GGDEF_dom"/>
</dbReference>
<dbReference type="Pfam" id="PF00990">
    <property type="entry name" value="GGDEF"/>
    <property type="match status" value="1"/>
</dbReference>
<dbReference type="SMART" id="SM00267">
    <property type="entry name" value="GGDEF"/>
    <property type="match status" value="1"/>
</dbReference>
<dbReference type="Proteomes" id="UP000756860">
    <property type="component" value="Unassembled WGS sequence"/>
</dbReference>
<dbReference type="InterPro" id="IPR029787">
    <property type="entry name" value="Nucleotide_cyclase"/>
</dbReference>
<dbReference type="SMART" id="SM00065">
    <property type="entry name" value="GAF"/>
    <property type="match status" value="1"/>
</dbReference>
<evidence type="ECO:0000256" key="1">
    <source>
        <dbReference type="ARBA" id="ARBA00012528"/>
    </source>
</evidence>
<organism evidence="4 5">
    <name type="scientific">Geomobilimonas luticola</name>
    <dbReference type="NCBI Taxonomy" id="1114878"/>
    <lineage>
        <taxon>Bacteria</taxon>
        <taxon>Pseudomonadati</taxon>
        <taxon>Thermodesulfobacteriota</taxon>
        <taxon>Desulfuromonadia</taxon>
        <taxon>Geobacterales</taxon>
        <taxon>Geobacteraceae</taxon>
        <taxon>Geomobilimonas</taxon>
    </lineage>
</organism>
<evidence type="ECO:0000259" key="3">
    <source>
        <dbReference type="PROSITE" id="PS50887"/>
    </source>
</evidence>
<feature type="domain" description="GGDEF" evidence="3">
    <location>
        <begin position="534"/>
        <end position="669"/>
    </location>
</feature>
<dbReference type="InterPro" id="IPR043128">
    <property type="entry name" value="Rev_trsase/Diguanyl_cyclase"/>
</dbReference>
<protein>
    <recommendedName>
        <fullName evidence="1">diguanylate cyclase</fullName>
        <ecNumber evidence="1">2.7.7.65</ecNumber>
    </recommendedName>
</protein>
<dbReference type="PANTHER" id="PTHR45138:SF9">
    <property type="entry name" value="DIGUANYLATE CYCLASE DGCM-RELATED"/>
    <property type="match status" value="1"/>
</dbReference>
<dbReference type="PROSITE" id="PS50887">
    <property type="entry name" value="GGDEF"/>
    <property type="match status" value="1"/>
</dbReference>
<dbReference type="EMBL" id="JAHCVK010000005">
    <property type="protein sequence ID" value="MBT0653726.1"/>
    <property type="molecule type" value="Genomic_DNA"/>
</dbReference>
<comment type="caution">
    <text evidence="4">The sequence shown here is derived from an EMBL/GenBank/DDBJ whole genome shotgun (WGS) entry which is preliminary data.</text>
</comment>
<accession>A0ABS5SED2</accession>